<comment type="subcellular location">
    <subcellularLocation>
        <location evidence="1 7">Cell membrane</location>
        <topology evidence="1 7">Multi-pass membrane protein</topology>
    </subcellularLocation>
</comment>
<dbReference type="GO" id="GO:0005886">
    <property type="term" value="C:plasma membrane"/>
    <property type="evidence" value="ECO:0007669"/>
    <property type="project" value="UniProtKB-SubCell"/>
</dbReference>
<dbReference type="EMBL" id="JAQQAL010000051">
    <property type="protein sequence ID" value="MDC7228590.1"/>
    <property type="molecule type" value="Genomic_DNA"/>
</dbReference>
<comment type="function">
    <text evidence="7">Required for formation of the rod structure of the flagellar apparatus. Together with FliI and FliH, may constitute the export apparatus of flagellin.</text>
</comment>
<dbReference type="InterPro" id="IPR042193">
    <property type="entry name" value="FHIPEP_3"/>
</dbReference>
<dbReference type="Proteomes" id="UP001221217">
    <property type="component" value="Unassembled WGS sequence"/>
</dbReference>
<keyword evidence="7" id="KW-0813">Transport</keyword>
<keyword evidence="7" id="KW-0653">Protein transport</keyword>
<feature type="transmembrane region" description="Helical" evidence="7">
    <location>
        <begin position="214"/>
        <end position="234"/>
    </location>
</feature>
<evidence type="ECO:0000256" key="5">
    <source>
        <dbReference type="ARBA" id="ARBA00022989"/>
    </source>
</evidence>
<dbReference type="InterPro" id="IPR042196">
    <property type="entry name" value="FHIPEP_4"/>
</dbReference>
<evidence type="ECO:0000256" key="4">
    <source>
        <dbReference type="ARBA" id="ARBA00022692"/>
    </source>
</evidence>
<evidence type="ECO:0000313" key="8">
    <source>
        <dbReference type="EMBL" id="MDC7228590.1"/>
    </source>
</evidence>
<dbReference type="Pfam" id="PF00771">
    <property type="entry name" value="FHIPEP"/>
    <property type="match status" value="1"/>
</dbReference>
<keyword evidence="8" id="KW-0282">Flagellum</keyword>
<name>A0AAJ1MP17_9SPIO</name>
<dbReference type="PRINTS" id="PR00949">
    <property type="entry name" value="TYPE3IMAPROT"/>
</dbReference>
<evidence type="ECO:0000256" key="2">
    <source>
        <dbReference type="ARBA" id="ARBA00008835"/>
    </source>
</evidence>
<dbReference type="InterPro" id="IPR006301">
    <property type="entry name" value="FlhA"/>
</dbReference>
<dbReference type="Gene3D" id="1.10.8.540">
    <property type="entry name" value="FHIPEP family, domain 3"/>
    <property type="match status" value="1"/>
</dbReference>
<organism evidence="8 9">
    <name type="scientific">Candidatus Thalassospirochaeta sargassi</name>
    <dbReference type="NCBI Taxonomy" id="3119039"/>
    <lineage>
        <taxon>Bacteria</taxon>
        <taxon>Pseudomonadati</taxon>
        <taxon>Spirochaetota</taxon>
        <taxon>Spirochaetia</taxon>
        <taxon>Spirochaetales</taxon>
        <taxon>Spirochaetaceae</taxon>
        <taxon>Candidatus Thalassospirochaeta</taxon>
    </lineage>
</organism>
<feature type="transmembrane region" description="Helical" evidence="7">
    <location>
        <begin position="48"/>
        <end position="66"/>
    </location>
</feature>
<reference evidence="8 9" key="1">
    <citation type="submission" date="2022-12" db="EMBL/GenBank/DDBJ databases">
        <title>Metagenome assembled genome from gulf of manar.</title>
        <authorList>
            <person name="Kohli P."/>
            <person name="Pk S."/>
            <person name="Venkata Ramana C."/>
            <person name="Sasikala C."/>
        </authorList>
    </citation>
    <scope>NUCLEOTIDE SEQUENCE [LARGE SCALE GENOMIC DNA]</scope>
    <source>
        <strain evidence="8">JB008</strain>
    </source>
</reference>
<dbReference type="Gene3D" id="3.40.30.60">
    <property type="entry name" value="FHIPEP family, domain 1"/>
    <property type="match status" value="1"/>
</dbReference>
<evidence type="ECO:0000256" key="7">
    <source>
        <dbReference type="RuleBase" id="RU364093"/>
    </source>
</evidence>
<dbReference type="Gene3D" id="3.40.50.12790">
    <property type="entry name" value="FHIPEP family, domain 4"/>
    <property type="match status" value="1"/>
</dbReference>
<keyword evidence="6 7" id="KW-0472">Membrane</keyword>
<dbReference type="InterPro" id="IPR001712">
    <property type="entry name" value="T3SS_FHIPEP"/>
</dbReference>
<sequence>MSDNQNGTIIDRVLLSFKSGRTDIFVAIGVIAVIMMLLIPLPTVILDMLMSVNLVMSVMIILITLYTRRALDFSIFPTLLLVTTLFSLALNVSSTRLILSKGAQFDGRIVTGFATFVVGTTGSEGLVIGLIIFIVLIAVQFIVITKGATRVAEVAARFTLDSLPGKQMAIEAEYNSGAITEEEATRKKSDLQKEADFYGAMDGASKFVSGNVKIGILITVINIVGGLVVGMVIHGEPAGMALSTYITFAIGDGLVSQIPSLFISTATGFIVTRAISDGTFGEDVTTQFSAQGQIYWVGAGFLFLLGILPGFPWYVLFPLAILLVYIGFRLKRRSQKEKSFEAMESEAEQQAGTEPAEMAPIVPLDQLSIELGYGLIPLVDKDHGAELLDRITRIRRESALELGLVVPKIRIVDNMRLEPAEYCIKIKGVEVGKAVIRTGLYMAINPGHADDEIDGETTFDPTFGLPAKWITEDDRDRAERLGYTVVDSPSIIATHLTEIIKKHAHEMIGRQEVQKILDSLRSDYSAVVDEVTKAMSTGEIQKVLQGLLVEQVSIRNMIPILETLADYITITKDTTFLIEKVRQALSRQICLQYSDDDKVIRVLTIKPELEQIIGDSKIETANGVMAALEPNTHRRWITAVANSVRAVEQAGVFPIILCSEAVRALVRASVKRDFPSIVVLSVPEVVSNVNVETLGEISLEESNIEQEVNL</sequence>
<dbReference type="PIRSF" id="PIRSF005419">
    <property type="entry name" value="FlhA"/>
    <property type="match status" value="1"/>
</dbReference>
<feature type="transmembrane region" description="Helical" evidence="7">
    <location>
        <begin position="24"/>
        <end position="42"/>
    </location>
</feature>
<dbReference type="PANTHER" id="PTHR30161:SF1">
    <property type="entry name" value="FLAGELLAR BIOSYNTHESIS PROTEIN FLHA-RELATED"/>
    <property type="match status" value="1"/>
</dbReference>
<gene>
    <name evidence="7 8" type="primary">flhA</name>
    <name evidence="8" type="ORF">PQJ61_17645</name>
</gene>
<keyword evidence="3 7" id="KW-1003">Cell membrane</keyword>
<feature type="transmembrane region" description="Helical" evidence="7">
    <location>
        <begin position="126"/>
        <end position="144"/>
    </location>
</feature>
<dbReference type="PANTHER" id="PTHR30161">
    <property type="entry name" value="FLAGELLAR EXPORT PROTEIN, MEMBRANE FLHA SUBUNIT-RELATED"/>
    <property type="match status" value="1"/>
</dbReference>
<feature type="transmembrane region" description="Helical" evidence="7">
    <location>
        <begin position="254"/>
        <end position="276"/>
    </location>
</feature>
<keyword evidence="8" id="KW-0969">Cilium</keyword>
<dbReference type="GO" id="GO:0009306">
    <property type="term" value="P:protein secretion"/>
    <property type="evidence" value="ECO:0007669"/>
    <property type="project" value="InterPro"/>
</dbReference>
<feature type="transmembrane region" description="Helical" evidence="7">
    <location>
        <begin position="73"/>
        <end position="92"/>
    </location>
</feature>
<keyword evidence="7" id="KW-1005">Bacterial flagellum biogenesis</keyword>
<keyword evidence="4 7" id="KW-0812">Transmembrane</keyword>
<evidence type="ECO:0000256" key="3">
    <source>
        <dbReference type="ARBA" id="ARBA00022475"/>
    </source>
</evidence>
<evidence type="ECO:0000313" key="9">
    <source>
        <dbReference type="Proteomes" id="UP001221217"/>
    </source>
</evidence>
<protein>
    <recommendedName>
        <fullName evidence="7">Flagellar biosynthesis protein FlhA</fullName>
    </recommendedName>
</protein>
<evidence type="ECO:0000256" key="1">
    <source>
        <dbReference type="ARBA" id="ARBA00004651"/>
    </source>
</evidence>
<dbReference type="GO" id="GO:0044780">
    <property type="term" value="P:bacterial-type flagellum assembly"/>
    <property type="evidence" value="ECO:0007669"/>
    <property type="project" value="InterPro"/>
</dbReference>
<keyword evidence="7" id="KW-1006">Bacterial flagellum protein export</keyword>
<dbReference type="NCBIfam" id="TIGR01398">
    <property type="entry name" value="FlhA"/>
    <property type="match status" value="1"/>
</dbReference>
<keyword evidence="5 7" id="KW-1133">Transmembrane helix</keyword>
<proteinExistence type="inferred from homology"/>
<comment type="caution">
    <text evidence="7">Lacks conserved residue(s) required for the propagation of feature annotation.</text>
</comment>
<comment type="caution">
    <text evidence="8">The sequence shown here is derived from an EMBL/GenBank/DDBJ whole genome shotgun (WGS) entry which is preliminary data.</text>
</comment>
<dbReference type="InterPro" id="IPR042194">
    <property type="entry name" value="FHIPEP_1"/>
</dbReference>
<accession>A0AAJ1MP17</accession>
<comment type="similarity">
    <text evidence="2 7">Belongs to the FHIPEP (flagella/HR/invasion proteins export pore) family.</text>
</comment>
<evidence type="ECO:0000256" key="6">
    <source>
        <dbReference type="ARBA" id="ARBA00023136"/>
    </source>
</evidence>
<keyword evidence="8" id="KW-0966">Cell projection</keyword>
<dbReference type="AlphaFoldDB" id="A0AAJ1MP17"/>